<dbReference type="GO" id="GO:0005524">
    <property type="term" value="F:ATP binding"/>
    <property type="evidence" value="ECO:0007669"/>
    <property type="project" value="UniProtKB-KW"/>
</dbReference>
<dbReference type="PROSITE" id="PS00211">
    <property type="entry name" value="ABC_TRANSPORTER_1"/>
    <property type="match status" value="1"/>
</dbReference>
<evidence type="ECO:0000256" key="1">
    <source>
        <dbReference type="ARBA" id="ARBA00022448"/>
    </source>
</evidence>
<dbReference type="InterPro" id="IPR051120">
    <property type="entry name" value="ABC_AA/LPS_Transport"/>
</dbReference>
<reference evidence="5 6" key="1">
    <citation type="submission" date="2020-07" db="EMBL/GenBank/DDBJ databases">
        <title>Genomic Encyclopedia of Type Strains, Phase IV (KMG-IV): sequencing the most valuable type-strain genomes for metagenomic binning, comparative biology and taxonomic classification.</title>
        <authorList>
            <person name="Goeker M."/>
        </authorList>
    </citation>
    <scope>NUCLEOTIDE SEQUENCE [LARGE SCALE GENOMIC DNA]</scope>
    <source>
        <strain evidence="5 6">DSM 17721</strain>
    </source>
</reference>
<evidence type="ECO:0000256" key="2">
    <source>
        <dbReference type="ARBA" id="ARBA00022741"/>
    </source>
</evidence>
<evidence type="ECO:0000313" key="6">
    <source>
        <dbReference type="Proteomes" id="UP000525298"/>
    </source>
</evidence>
<dbReference type="PROSITE" id="PS50893">
    <property type="entry name" value="ABC_TRANSPORTER_2"/>
    <property type="match status" value="1"/>
</dbReference>
<dbReference type="Proteomes" id="UP000525298">
    <property type="component" value="Unassembled WGS sequence"/>
</dbReference>
<dbReference type="SMART" id="SM00382">
    <property type="entry name" value="AAA"/>
    <property type="match status" value="1"/>
</dbReference>
<evidence type="ECO:0000256" key="3">
    <source>
        <dbReference type="ARBA" id="ARBA00022840"/>
    </source>
</evidence>
<dbReference type="EMBL" id="JACDUS010000002">
    <property type="protein sequence ID" value="MBA2880408.1"/>
    <property type="molecule type" value="Genomic_DNA"/>
</dbReference>
<dbReference type="CDD" id="cd03218">
    <property type="entry name" value="ABC_YhbG"/>
    <property type="match status" value="1"/>
</dbReference>
<gene>
    <name evidence="5" type="ORF">HNR65_000726</name>
</gene>
<keyword evidence="2" id="KW-0547">Nucleotide-binding</keyword>
<dbReference type="GO" id="GO:0055085">
    <property type="term" value="P:transmembrane transport"/>
    <property type="evidence" value="ECO:0007669"/>
    <property type="project" value="InterPro"/>
</dbReference>
<dbReference type="InterPro" id="IPR030921">
    <property type="entry name" value="LPS_export_LptB"/>
</dbReference>
<keyword evidence="3 5" id="KW-0067">ATP-binding</keyword>
<dbReference type="EC" id="3.6.3.-" evidence="5"/>
<dbReference type="GO" id="GO:0043190">
    <property type="term" value="C:ATP-binding cassette (ABC) transporter complex"/>
    <property type="evidence" value="ECO:0007669"/>
    <property type="project" value="InterPro"/>
</dbReference>
<dbReference type="FunFam" id="3.40.50.300:FF:000151">
    <property type="entry name" value="Lipopolysaccharide ABC transporter ATP-binding protein"/>
    <property type="match status" value="1"/>
</dbReference>
<comment type="caution">
    <text evidence="5">The sequence shown here is derived from an EMBL/GenBank/DDBJ whole genome shotgun (WGS) entry which is preliminary data.</text>
</comment>
<proteinExistence type="predicted"/>
<keyword evidence="1" id="KW-0813">Transport</keyword>
<keyword evidence="6" id="KW-1185">Reference proteome</keyword>
<protein>
    <submittedName>
        <fullName evidence="5">Lipopolysaccharide export system ATP-binding protein</fullName>
        <ecNumber evidence="5">3.6.3.-</ecNumber>
    </submittedName>
</protein>
<keyword evidence="5" id="KW-0378">Hydrolase</keyword>
<evidence type="ECO:0000259" key="4">
    <source>
        <dbReference type="PROSITE" id="PS50893"/>
    </source>
</evidence>
<dbReference type="InterPro" id="IPR003593">
    <property type="entry name" value="AAA+_ATPase"/>
</dbReference>
<dbReference type="InterPro" id="IPR027417">
    <property type="entry name" value="P-loop_NTPase"/>
</dbReference>
<dbReference type="NCBIfam" id="TIGR04406">
    <property type="entry name" value="LPS_export_lptB"/>
    <property type="match status" value="1"/>
</dbReference>
<organism evidence="5 6">
    <name type="scientific">Desulfosalsimonas propionicica</name>
    <dbReference type="NCBI Taxonomy" id="332175"/>
    <lineage>
        <taxon>Bacteria</taxon>
        <taxon>Pseudomonadati</taxon>
        <taxon>Thermodesulfobacteriota</taxon>
        <taxon>Desulfobacteria</taxon>
        <taxon>Desulfobacterales</taxon>
        <taxon>Desulfosalsimonadaceae</taxon>
        <taxon>Desulfosalsimonas</taxon>
    </lineage>
</organism>
<dbReference type="InterPro" id="IPR017871">
    <property type="entry name" value="ABC_transporter-like_CS"/>
</dbReference>
<dbReference type="SUPFAM" id="SSF52540">
    <property type="entry name" value="P-loop containing nucleoside triphosphate hydrolases"/>
    <property type="match status" value="1"/>
</dbReference>
<sequence length="241" mass="26355">MTRTLNLKSLVKTYHGRKVVDQVDLNLTGGEVVGLLGPNGAGKTTTFYMTVGLIRPDGGHVFLDDADISEDPMHVRARKGVGYLPQEPSVFKKLNVRDNLLAILETLPISRAEQEQKADELLDELGIKRLSAQKAGVLSGGERRRLEISRALATDPAFILLDEPFAGIDPLAVIDIQNIISHLSRRGIGILISDHNVRETLGVCDKAYILNNGEVIESGGPEKIAQSPVAREIYLGEKFRL</sequence>
<name>A0A7W0C739_9BACT</name>
<accession>A0A7W0C739</accession>
<dbReference type="AlphaFoldDB" id="A0A7W0C739"/>
<dbReference type="PANTHER" id="PTHR45772:SF10">
    <property type="entry name" value="LIPOPOLYSACCHARIDE EXPORT SYSTEM ATP-BINDING PROTEIN LPTB"/>
    <property type="match status" value="1"/>
</dbReference>
<evidence type="ECO:0000313" key="5">
    <source>
        <dbReference type="EMBL" id="MBA2880408.1"/>
    </source>
</evidence>
<dbReference type="RefSeq" id="WP_181550095.1">
    <property type="nucleotide sequence ID" value="NZ_JACDUS010000002.1"/>
</dbReference>
<dbReference type="Pfam" id="PF00005">
    <property type="entry name" value="ABC_tran"/>
    <property type="match status" value="1"/>
</dbReference>
<dbReference type="PANTHER" id="PTHR45772">
    <property type="entry name" value="CONSERVED COMPONENT OF ABC TRANSPORTER FOR NATURAL AMINO ACIDS-RELATED"/>
    <property type="match status" value="1"/>
</dbReference>
<feature type="domain" description="ABC transporter" evidence="4">
    <location>
        <begin position="5"/>
        <end position="237"/>
    </location>
</feature>
<dbReference type="Gene3D" id="3.40.50.300">
    <property type="entry name" value="P-loop containing nucleotide triphosphate hydrolases"/>
    <property type="match status" value="1"/>
</dbReference>
<dbReference type="GO" id="GO:0016887">
    <property type="term" value="F:ATP hydrolysis activity"/>
    <property type="evidence" value="ECO:0007669"/>
    <property type="project" value="InterPro"/>
</dbReference>
<dbReference type="InterPro" id="IPR003439">
    <property type="entry name" value="ABC_transporter-like_ATP-bd"/>
</dbReference>